<sequence length="1471" mass="160257">MPQPTQDQLTATYSNDQALGLPQGTTARQLGVESSFNPNAVSPKGAQGYAQVMPKTLATLSERAGRQLDPTNFEDSLYIHREVMGENMKHFGNLPDALRAYNSGWDASKWDNTETNNYVQKITGADAVTKKLMLSQSGAGLRNQILAQQAGDRTELDRMQQYGDMSLVDAGTAQSGAELAAQTHYAGFGESMYQTFQWDTVTGRIADLFRQEAPEEGFQASPEMVQNMAQNAPLVYRNDDLRSYVQGADSTREWDRRMQWATERADFQQRAANTKGWRAGANGVGSLVAGFADPVTLLATWGAGSVVAAARGAYVSAEAASSLRAYAGAAAGGALGNMAVSAAVTKLSNQEVHWPEMFQQGLTGAVLGGAGHWVGNRFNVNRGATRGAELTDHEVIQRNIDEAGAQPPGNRGPGTFNSDVSDTPAYGPTGGLQAPAVELPLSRMDESARVGYHVEPTIADPRYRELHGSGVVTELRSAEDVRKVSNFQARAGEDIPATAKAFYSPQEDRVYVFSDRLSAADRADPTGLLMHEVGVHYGLERTIGTERYNQLAQAITESTDRRVQEALARVPEGTNPAARVEETLGYLAEHNPKLSAFQNAVSYVRNWLRESVPAFDRMRITTNDALRYIQGSLENVRKNGTLSEVNAATGQNLYSVEPIRDSLRLGPRADAFKAQMDNWQEVLPEETAQLRNRASNWYEFTKQLPVYKQFRQMFDSVGLKLGQSKSKGVRMWASRLGEDATGANRQHATSAAIDKERLQAGWRTAVLEAWHRLLPQMVSDEEKAILSQGPLGGAVEKRVGKMIAREREAHRKAVQAGQQYTSQASPAVRQMAGVLDSMFKDIGETGERFGDVGASNIKKLGYVGYMPYKFDWEYIHKMYNENPAEFNGFKAMIRQSYTEDLMQPAIDAMLKAGPVPTSELEALRVATVTRIEHLTDNYISQVIRDPKSRIDGAEEVWANMAADILREHWEGQNIGSQVAENFRKHLADRINDRERREFDLNRQDANGRSMMDYLDTDVGRMVSNATSKYAGTVALAKAGLRDATDRIALKDALRNDGAAPEEIDNIDFLMRSLADELGNKEMGAAKLLRQAAHFSMMGGLGFNAVADLGSVAATVGVKGFMKSLAGARLNPDSPLIRELNRTMPSVMGMDHRFHIYDTTASRVQPDNLLAQGTTFNRVMDAGGQMVNTLSGMKHVNQMAHNGYLPVMLEDMLDAIHGKDGGLTPARLADTGLFGETVTKIKAELDKHAPNRKRGDDINLDNWDDQSVADDFKNAVHRAAGQSLQRSFVGETPRWMSEGVVGSVMSQFKRFGITAAEKQAARNAFIGDANAVTGMAFATAWGAALYYAKTLAKTVGMDETQREKYMQENMSGVKLATGVMVMVNMSGLLPDAADLTQTLMGGGSHASGSPVAALGALQNITKGIGAVSHAAGSAVGLVDKPDYVRDFKTAWKVVPGSNTIFGAALVNSLSAP</sequence>
<organism evidence="3 4">
    <name type="scientific">Herbaspirillum frisingense</name>
    <dbReference type="NCBI Taxonomy" id="92645"/>
    <lineage>
        <taxon>Bacteria</taxon>
        <taxon>Pseudomonadati</taxon>
        <taxon>Pseudomonadota</taxon>
        <taxon>Betaproteobacteria</taxon>
        <taxon>Burkholderiales</taxon>
        <taxon>Oxalobacteraceae</taxon>
        <taxon>Herbaspirillum</taxon>
    </lineage>
</organism>
<feature type="domain" description="Transglycosylase SLT" evidence="2">
    <location>
        <begin position="32"/>
        <end position="109"/>
    </location>
</feature>
<feature type="region of interest" description="Disordered" evidence="1">
    <location>
        <begin position="402"/>
        <end position="434"/>
    </location>
</feature>
<dbReference type="Pfam" id="PF01464">
    <property type="entry name" value="SLT"/>
    <property type="match status" value="1"/>
</dbReference>
<protein>
    <recommendedName>
        <fullName evidence="2">Transglycosylase SLT domain-containing protein</fullName>
    </recommendedName>
</protein>
<name>A0A7V8FWM1_9BURK</name>
<dbReference type="Gene3D" id="1.10.530.10">
    <property type="match status" value="1"/>
</dbReference>
<evidence type="ECO:0000313" key="3">
    <source>
        <dbReference type="EMBL" id="KAF1043425.1"/>
    </source>
</evidence>
<dbReference type="Proteomes" id="UP000462435">
    <property type="component" value="Unassembled WGS sequence"/>
</dbReference>
<dbReference type="CDD" id="cd00254">
    <property type="entry name" value="LT-like"/>
    <property type="match status" value="1"/>
</dbReference>
<comment type="caution">
    <text evidence="3">The sequence shown here is derived from an EMBL/GenBank/DDBJ whole genome shotgun (WGS) entry which is preliminary data.</text>
</comment>
<accession>A0A7V8FWM1</accession>
<dbReference type="InterPro" id="IPR023346">
    <property type="entry name" value="Lysozyme-like_dom_sf"/>
</dbReference>
<reference evidence="4" key="1">
    <citation type="journal article" date="2020" name="MBio">
        <title>Horizontal gene transfer to a defensive symbiont with a reduced genome amongst a multipartite beetle microbiome.</title>
        <authorList>
            <person name="Waterworth S.C."/>
            <person name="Florez L.V."/>
            <person name="Rees E.R."/>
            <person name="Hertweck C."/>
            <person name="Kaltenpoth M."/>
            <person name="Kwan J.C."/>
        </authorList>
    </citation>
    <scope>NUCLEOTIDE SEQUENCE [LARGE SCALE GENOMIC DNA]</scope>
</reference>
<evidence type="ECO:0000313" key="4">
    <source>
        <dbReference type="Proteomes" id="UP000462435"/>
    </source>
</evidence>
<evidence type="ECO:0000259" key="2">
    <source>
        <dbReference type="Pfam" id="PF01464"/>
    </source>
</evidence>
<dbReference type="SUPFAM" id="SSF53955">
    <property type="entry name" value="Lysozyme-like"/>
    <property type="match status" value="1"/>
</dbReference>
<proteinExistence type="predicted"/>
<evidence type="ECO:0000256" key="1">
    <source>
        <dbReference type="SAM" id="MobiDB-lite"/>
    </source>
</evidence>
<gene>
    <name evidence="3" type="ORF">GAK35_02209</name>
</gene>
<dbReference type="InterPro" id="IPR008258">
    <property type="entry name" value="Transglycosylase_SLT_dom_1"/>
</dbReference>
<dbReference type="EMBL" id="WNDX01000060">
    <property type="protein sequence ID" value="KAF1043425.1"/>
    <property type="molecule type" value="Genomic_DNA"/>
</dbReference>